<dbReference type="PRINTS" id="PR00171">
    <property type="entry name" value="SUGRTRNSPORT"/>
</dbReference>
<dbReference type="PROSITE" id="PS00217">
    <property type="entry name" value="SUGAR_TRANSPORT_2"/>
    <property type="match status" value="1"/>
</dbReference>
<dbReference type="InterPro" id="IPR005828">
    <property type="entry name" value="MFS_sugar_transport-like"/>
</dbReference>
<dbReference type="InterPro" id="IPR036259">
    <property type="entry name" value="MFS_trans_sf"/>
</dbReference>
<feature type="transmembrane region" description="Helical" evidence="7">
    <location>
        <begin position="12"/>
        <end position="38"/>
    </location>
</feature>
<evidence type="ECO:0000256" key="2">
    <source>
        <dbReference type="ARBA" id="ARBA00010992"/>
    </source>
</evidence>
<protein>
    <submittedName>
        <fullName evidence="9">General substrate transporter</fullName>
    </submittedName>
</protein>
<dbReference type="PROSITE" id="PS50850">
    <property type="entry name" value="MFS"/>
    <property type="match status" value="1"/>
</dbReference>
<dbReference type="PROSITE" id="PS00216">
    <property type="entry name" value="SUGAR_TRANSPORT_1"/>
    <property type="match status" value="1"/>
</dbReference>
<dbReference type="GO" id="GO:0016020">
    <property type="term" value="C:membrane"/>
    <property type="evidence" value="ECO:0007669"/>
    <property type="project" value="UniProtKB-SubCell"/>
</dbReference>
<feature type="transmembrane region" description="Helical" evidence="7">
    <location>
        <begin position="400"/>
        <end position="420"/>
    </location>
</feature>
<reference evidence="9 10" key="2">
    <citation type="submission" date="2016-08" db="EMBL/GenBank/DDBJ databases">
        <title>Pervasive Adenine N6-methylation of Active Genes in Fungi.</title>
        <authorList>
            <consortium name="DOE Joint Genome Institute"/>
            <person name="Mondo S.J."/>
            <person name="Dannebaum R.O."/>
            <person name="Kuo R.C."/>
            <person name="Labutti K."/>
            <person name="Haridas S."/>
            <person name="Kuo A."/>
            <person name="Salamov A."/>
            <person name="Ahrendt S.R."/>
            <person name="Lipzen A."/>
            <person name="Sullivan W."/>
            <person name="Andreopoulos W.B."/>
            <person name="Clum A."/>
            <person name="Lindquist E."/>
            <person name="Daum C."/>
            <person name="Ramamoorthy G.K."/>
            <person name="Gryganskyi A."/>
            <person name="Culley D."/>
            <person name="Magnuson J.K."/>
            <person name="James T.Y."/>
            <person name="O'Malley M.A."/>
            <person name="Stajich J.E."/>
            <person name="Spatafora J.W."/>
            <person name="Visel A."/>
            <person name="Grigoriev I.V."/>
        </authorList>
    </citation>
    <scope>NUCLEOTIDE SEQUENCE [LARGE SCALE GENOMIC DNA]</scope>
    <source>
        <strain evidence="9 10">S4</strain>
    </source>
</reference>
<dbReference type="Proteomes" id="UP000193944">
    <property type="component" value="Unassembled WGS sequence"/>
</dbReference>
<dbReference type="PANTHER" id="PTHR48022">
    <property type="entry name" value="PLASTIDIC GLUCOSE TRANSPORTER 4"/>
    <property type="match status" value="1"/>
</dbReference>
<dbReference type="STRING" id="1754192.A0A1Y1WIS3"/>
<comment type="subcellular location">
    <subcellularLocation>
        <location evidence="1">Membrane</location>
        <topology evidence="1">Multi-pass membrane protein</topology>
    </subcellularLocation>
</comment>
<dbReference type="PANTHER" id="PTHR48022:SF2">
    <property type="entry name" value="PLASTIDIC GLUCOSE TRANSPORTER 4"/>
    <property type="match status" value="1"/>
</dbReference>
<keyword evidence="5 7" id="KW-1133">Transmembrane helix</keyword>
<dbReference type="InterPro" id="IPR005829">
    <property type="entry name" value="Sugar_transporter_CS"/>
</dbReference>
<dbReference type="EMBL" id="MCFG01000388">
    <property type="protein sequence ID" value="ORX73437.1"/>
    <property type="molecule type" value="Genomic_DNA"/>
</dbReference>
<dbReference type="InterPro" id="IPR020846">
    <property type="entry name" value="MFS_dom"/>
</dbReference>
<keyword evidence="4 7" id="KW-0812">Transmembrane</keyword>
<evidence type="ECO:0000256" key="6">
    <source>
        <dbReference type="ARBA" id="ARBA00023136"/>
    </source>
</evidence>
<keyword evidence="6 7" id="KW-0472">Membrane</keyword>
<dbReference type="InterPro" id="IPR050360">
    <property type="entry name" value="MFS_Sugar_Transporters"/>
</dbReference>
<dbReference type="Pfam" id="PF00083">
    <property type="entry name" value="Sugar_tr"/>
    <property type="match status" value="1"/>
</dbReference>
<sequence length="504" mass="58064">MKSHLKSKLYHIFSIISVASVGILHGYDLITIKLIFFFDAFRILFKLDTWDGSYRNDFGTLLSMINLDSDDNNENNSITSDTGRRFRNLKQTDNEDFIEGMITFGYIFGAIFGSYIVSQFTERKSRKLLILISTAIFSIGSFIAACSFRTGNIPFTITLARFIIGMSIGALSVVCPIYISELAPTNYRGMYIFAYHLFVIIGFIISNIIRDEPINNYYWKLLFVVQGAIGLIYSLIIYKIPESPRWLWFKEENIKARNVFLKLHGRDRETSDIKSIEEYEIIKEDAIYNRAIGYSKYSELWRPDMRRRLFTIWFLFFFQQWTGYMIYKTLGNFVLDYDAVVNMRIYMPVLLTYPFIIIVTLSSMPLVDQFGRKSLLIFGTLLLLSINGTCNERVKDRSLYISIIGQICCVIFMSVFLSTWEPIASIYQAEIFPIRIRGKGASIGIMSKYINQGLITFIGPRLLSSLGKYGFLPFAICSGISFIFISRFCPETTGITLEEIDVMI</sequence>
<evidence type="ECO:0000256" key="7">
    <source>
        <dbReference type="SAM" id="Phobius"/>
    </source>
</evidence>
<feature type="non-terminal residue" evidence="9">
    <location>
        <position position="504"/>
    </location>
</feature>
<organism evidence="9 10">
    <name type="scientific">Anaeromyces robustus</name>
    <dbReference type="NCBI Taxonomy" id="1754192"/>
    <lineage>
        <taxon>Eukaryota</taxon>
        <taxon>Fungi</taxon>
        <taxon>Fungi incertae sedis</taxon>
        <taxon>Chytridiomycota</taxon>
        <taxon>Chytridiomycota incertae sedis</taxon>
        <taxon>Neocallimastigomycetes</taxon>
        <taxon>Neocallimastigales</taxon>
        <taxon>Neocallimastigaceae</taxon>
        <taxon>Anaeromyces</taxon>
    </lineage>
</organism>
<feature type="domain" description="Major facilitator superfamily (MFS) profile" evidence="8">
    <location>
        <begin position="14"/>
        <end position="493"/>
    </location>
</feature>
<feature type="transmembrane region" description="Helical" evidence="7">
    <location>
        <begin position="129"/>
        <end position="151"/>
    </location>
</feature>
<evidence type="ECO:0000256" key="1">
    <source>
        <dbReference type="ARBA" id="ARBA00004141"/>
    </source>
</evidence>
<feature type="transmembrane region" description="Helical" evidence="7">
    <location>
        <begin position="191"/>
        <end position="209"/>
    </location>
</feature>
<evidence type="ECO:0000256" key="5">
    <source>
        <dbReference type="ARBA" id="ARBA00022989"/>
    </source>
</evidence>
<feature type="transmembrane region" description="Helical" evidence="7">
    <location>
        <begin position="97"/>
        <end position="117"/>
    </location>
</feature>
<evidence type="ECO:0000256" key="4">
    <source>
        <dbReference type="ARBA" id="ARBA00022692"/>
    </source>
</evidence>
<comment type="caution">
    <text evidence="9">The sequence shown here is derived from an EMBL/GenBank/DDBJ whole genome shotgun (WGS) entry which is preliminary data.</text>
</comment>
<keyword evidence="3" id="KW-0813">Transport</keyword>
<reference evidence="9 10" key="1">
    <citation type="submission" date="2016-08" db="EMBL/GenBank/DDBJ databases">
        <title>A Parts List for Fungal Cellulosomes Revealed by Comparative Genomics.</title>
        <authorList>
            <consortium name="DOE Joint Genome Institute"/>
            <person name="Haitjema C.H."/>
            <person name="Gilmore S.P."/>
            <person name="Henske J.K."/>
            <person name="Solomon K.V."/>
            <person name="De Groot R."/>
            <person name="Kuo A."/>
            <person name="Mondo S.J."/>
            <person name="Salamov A.A."/>
            <person name="Labutti K."/>
            <person name="Zhao Z."/>
            <person name="Chiniquy J."/>
            <person name="Barry K."/>
            <person name="Brewer H.M."/>
            <person name="Purvine S.O."/>
            <person name="Wright A.T."/>
            <person name="Boxma B."/>
            <person name="Van Alen T."/>
            <person name="Hackstein J.H."/>
            <person name="Baker S.E."/>
            <person name="Grigoriev I.V."/>
            <person name="O'Malley M.A."/>
        </authorList>
    </citation>
    <scope>NUCLEOTIDE SEQUENCE [LARGE SCALE GENOMIC DNA]</scope>
    <source>
        <strain evidence="9 10">S4</strain>
    </source>
</reference>
<evidence type="ECO:0000313" key="10">
    <source>
        <dbReference type="Proteomes" id="UP000193944"/>
    </source>
</evidence>
<feature type="transmembrane region" description="Helical" evidence="7">
    <location>
        <begin position="374"/>
        <end position="394"/>
    </location>
</feature>
<feature type="transmembrane region" description="Helical" evidence="7">
    <location>
        <begin position="347"/>
        <end position="367"/>
    </location>
</feature>
<feature type="transmembrane region" description="Helical" evidence="7">
    <location>
        <begin position="157"/>
        <end position="179"/>
    </location>
</feature>
<evidence type="ECO:0000259" key="8">
    <source>
        <dbReference type="PROSITE" id="PS50850"/>
    </source>
</evidence>
<evidence type="ECO:0000313" key="9">
    <source>
        <dbReference type="EMBL" id="ORX73437.1"/>
    </source>
</evidence>
<accession>A0A1Y1WIS3</accession>
<proteinExistence type="inferred from homology"/>
<evidence type="ECO:0000256" key="3">
    <source>
        <dbReference type="ARBA" id="ARBA00022448"/>
    </source>
</evidence>
<feature type="transmembrane region" description="Helical" evidence="7">
    <location>
        <begin position="469"/>
        <end position="489"/>
    </location>
</feature>
<comment type="similarity">
    <text evidence="2">Belongs to the major facilitator superfamily. Sugar transporter (TC 2.A.1.1) family.</text>
</comment>
<feature type="transmembrane region" description="Helical" evidence="7">
    <location>
        <begin position="309"/>
        <end position="327"/>
    </location>
</feature>
<dbReference type="SUPFAM" id="SSF103473">
    <property type="entry name" value="MFS general substrate transporter"/>
    <property type="match status" value="1"/>
</dbReference>
<dbReference type="Gene3D" id="1.20.1250.20">
    <property type="entry name" value="MFS general substrate transporter like domains"/>
    <property type="match status" value="1"/>
</dbReference>
<gene>
    <name evidence="9" type="ORF">BCR32DRAFT_225429</name>
</gene>
<keyword evidence="10" id="KW-1185">Reference proteome</keyword>
<name>A0A1Y1WIS3_9FUNG</name>
<dbReference type="GO" id="GO:0005351">
    <property type="term" value="F:carbohydrate:proton symporter activity"/>
    <property type="evidence" value="ECO:0007669"/>
    <property type="project" value="TreeGrafter"/>
</dbReference>
<feature type="transmembrane region" description="Helical" evidence="7">
    <location>
        <begin position="221"/>
        <end position="240"/>
    </location>
</feature>
<dbReference type="InterPro" id="IPR003663">
    <property type="entry name" value="Sugar/inositol_transpt"/>
</dbReference>
<dbReference type="AlphaFoldDB" id="A0A1Y1WIS3"/>
<dbReference type="OrthoDB" id="4540492at2759"/>